<comment type="caution">
    <text evidence="18">The sequence shown here is derived from an EMBL/GenBank/DDBJ whole genome shotgun (WGS) entry which is preliminary data.</text>
</comment>
<keyword evidence="12 18" id="KW-0560">Oxidoreductase</keyword>
<accession>A0ABW8U9D3</accession>
<evidence type="ECO:0000256" key="8">
    <source>
        <dbReference type="ARBA" id="ARBA00022605"/>
    </source>
</evidence>
<evidence type="ECO:0000256" key="5">
    <source>
        <dbReference type="ARBA" id="ARBA00010584"/>
    </source>
</evidence>
<evidence type="ECO:0000256" key="2">
    <source>
        <dbReference type="ARBA" id="ARBA00005021"/>
    </source>
</evidence>
<evidence type="ECO:0000256" key="10">
    <source>
        <dbReference type="ARBA" id="ARBA00022857"/>
    </source>
</evidence>
<dbReference type="Gene3D" id="3.40.50.720">
    <property type="entry name" value="NAD(P)-binding Rossmann-like Domain"/>
    <property type="match status" value="1"/>
</dbReference>
<comment type="pathway">
    <text evidence="4">Amino-acid biosynthesis; L-threonine biosynthesis; L-threonine from L-aspartate: step 2/5.</text>
</comment>
<dbReference type="EMBL" id="JBJJXE010000001">
    <property type="protein sequence ID" value="MFL1731526.1"/>
    <property type="molecule type" value="Genomic_DNA"/>
</dbReference>
<evidence type="ECO:0000256" key="7">
    <source>
        <dbReference type="ARBA" id="ARBA00013120"/>
    </source>
</evidence>
<evidence type="ECO:0000256" key="15">
    <source>
        <dbReference type="ARBA" id="ARBA00047891"/>
    </source>
</evidence>
<reference evidence="18 19" key="1">
    <citation type="submission" date="2024-11" db="EMBL/GenBank/DDBJ databases">
        <title>First Report of Moraxella oculi in Brazil in an Infectious Bovine Keratoconjunctivitis Outbreak.</title>
        <authorList>
            <person name="Carvalho C.V."/>
            <person name="Domingues R."/>
            <person name="Coutinho C."/>
            <person name="Honorio N.T.B.S."/>
            <person name="Faza D.R.L.R."/>
            <person name="Carvalho W.A."/>
            <person name="Machado A.B.F."/>
            <person name="Martins M.F."/>
            <person name="Gaspar E.B."/>
        </authorList>
    </citation>
    <scope>NUCLEOTIDE SEQUENCE [LARGE SCALE GENOMIC DNA]</scope>
    <source>
        <strain evidence="18 19">2117LE</strain>
    </source>
</reference>
<keyword evidence="19" id="KW-1185">Reference proteome</keyword>
<evidence type="ECO:0000256" key="9">
    <source>
        <dbReference type="ARBA" id="ARBA00022697"/>
    </source>
</evidence>
<feature type="domain" description="Semialdehyde dehydrogenase NAD-binding" evidence="17">
    <location>
        <begin position="2"/>
        <end position="121"/>
    </location>
</feature>
<evidence type="ECO:0000256" key="3">
    <source>
        <dbReference type="ARBA" id="ARBA00005076"/>
    </source>
</evidence>
<dbReference type="NCBIfam" id="TIGR01745">
    <property type="entry name" value="asd_gamma"/>
    <property type="match status" value="1"/>
</dbReference>
<dbReference type="PANTHER" id="PTHR46278">
    <property type="entry name" value="DEHYDROGENASE, PUTATIVE-RELATED"/>
    <property type="match status" value="1"/>
</dbReference>
<evidence type="ECO:0000256" key="12">
    <source>
        <dbReference type="ARBA" id="ARBA00023002"/>
    </source>
</evidence>
<evidence type="ECO:0000313" key="19">
    <source>
        <dbReference type="Proteomes" id="UP001624684"/>
    </source>
</evidence>
<dbReference type="PROSITE" id="PS01103">
    <property type="entry name" value="ASD"/>
    <property type="match status" value="1"/>
</dbReference>
<dbReference type="InterPro" id="IPR036291">
    <property type="entry name" value="NAD(P)-bd_dom_sf"/>
</dbReference>
<dbReference type="GO" id="GO:0004073">
    <property type="term" value="F:aspartate-semialdehyde dehydrogenase activity"/>
    <property type="evidence" value="ECO:0007669"/>
    <property type="project" value="UniProtKB-EC"/>
</dbReference>
<keyword evidence="13" id="KW-0457">Lysine biosynthesis</keyword>
<evidence type="ECO:0000256" key="14">
    <source>
        <dbReference type="ARBA" id="ARBA00023167"/>
    </source>
</evidence>
<evidence type="ECO:0000256" key="11">
    <source>
        <dbReference type="ARBA" id="ARBA00022915"/>
    </source>
</evidence>
<proteinExistence type="inferred from homology"/>
<evidence type="ECO:0000259" key="17">
    <source>
        <dbReference type="SMART" id="SM00859"/>
    </source>
</evidence>
<dbReference type="InterPro" id="IPR000534">
    <property type="entry name" value="Semialdehyde_DH_NAD-bd"/>
</dbReference>
<dbReference type="Pfam" id="PF02774">
    <property type="entry name" value="Semialdhyde_dhC"/>
    <property type="match status" value="1"/>
</dbReference>
<keyword evidence="8" id="KW-0028">Amino-acid biosynthesis</keyword>
<sequence>MAVGLVGWRGMVGSVLMARMVEEGDFDHITPVFFSTSNAGGDAPNFGVDAGTLKDANDINELAKCDAIITCQGGDYTKAIHPALRDLGWNGYWIDAASTLRMDHDAIIILDPMNRHVIDQALAAGKKDFIGGNCTVSLMLMAIGELFRRGWVEWVSAMTYQAASGAGAANMRELITGMGVLHDSVSDKLNDPASAILEIDRTIANTQRADDFPKQNFGAVLAGSLIPYIDSQLENGQSREEFKGQAETNKILGKSGDELIHIDGICVRIGAMRCHSQALTIKLNKDIPLSQIEQALRASDNPWLDVVENDKSASMERLTPVAVTGTLKVAVGRLRKMNMGGEYLSAFTVGDQLLWGAAEPLRRMLAIIQGRI</sequence>
<dbReference type="Gene3D" id="3.30.360.10">
    <property type="entry name" value="Dihydrodipicolinate Reductase, domain 2"/>
    <property type="match status" value="1"/>
</dbReference>
<dbReference type="SUPFAM" id="SSF51735">
    <property type="entry name" value="NAD(P)-binding Rossmann-fold domains"/>
    <property type="match status" value="1"/>
</dbReference>
<evidence type="ECO:0000313" key="18">
    <source>
        <dbReference type="EMBL" id="MFL1731526.1"/>
    </source>
</evidence>
<protein>
    <recommendedName>
        <fullName evidence="7 16">Aspartate-semialdehyde dehydrogenase</fullName>
        <ecNumber evidence="7 16">1.2.1.11</ecNumber>
    </recommendedName>
</protein>
<dbReference type="Pfam" id="PF01118">
    <property type="entry name" value="Semialdhyde_dh"/>
    <property type="match status" value="1"/>
</dbReference>
<keyword evidence="11" id="KW-0220">Diaminopimelate biosynthesis</keyword>
<comment type="catalytic activity">
    <reaction evidence="15">
        <text>L-aspartate 4-semialdehyde + phosphate + NADP(+) = 4-phospho-L-aspartate + NADPH + H(+)</text>
        <dbReference type="Rhea" id="RHEA:24284"/>
        <dbReference type="ChEBI" id="CHEBI:15378"/>
        <dbReference type="ChEBI" id="CHEBI:43474"/>
        <dbReference type="ChEBI" id="CHEBI:57535"/>
        <dbReference type="ChEBI" id="CHEBI:57783"/>
        <dbReference type="ChEBI" id="CHEBI:58349"/>
        <dbReference type="ChEBI" id="CHEBI:537519"/>
        <dbReference type="EC" id="1.2.1.11"/>
    </reaction>
</comment>
<dbReference type="Proteomes" id="UP001624684">
    <property type="component" value="Unassembled WGS sequence"/>
</dbReference>
<dbReference type="CDD" id="cd23938">
    <property type="entry name" value="ASADH_C_bac_like"/>
    <property type="match status" value="1"/>
</dbReference>
<dbReference type="SUPFAM" id="SSF55347">
    <property type="entry name" value="Glyceraldehyde-3-phosphate dehydrogenase-like, C-terminal domain"/>
    <property type="match status" value="1"/>
</dbReference>
<comment type="pathway">
    <text evidence="2">Amino-acid biosynthesis; L-methionine biosynthesis via de novo pathway; L-homoserine from L-aspartate: step 2/3.</text>
</comment>
<organism evidence="18 19">
    <name type="scientific">Moraxella oculi</name>
    <dbReference type="NCBI Taxonomy" id="2940516"/>
    <lineage>
        <taxon>Bacteria</taxon>
        <taxon>Pseudomonadati</taxon>
        <taxon>Pseudomonadota</taxon>
        <taxon>Gammaproteobacteria</taxon>
        <taxon>Moraxellales</taxon>
        <taxon>Moraxellaceae</taxon>
        <taxon>Moraxella</taxon>
    </lineage>
</organism>
<dbReference type="EC" id="1.2.1.11" evidence="7 16"/>
<comment type="similarity">
    <text evidence="5">Belongs to the aspartate-semialdehyde dehydrogenase family.</text>
</comment>
<dbReference type="PIRSF" id="PIRSF000148">
    <property type="entry name" value="ASA_dh"/>
    <property type="match status" value="1"/>
</dbReference>
<dbReference type="NCBIfam" id="NF005144">
    <property type="entry name" value="PRK06598.1"/>
    <property type="match status" value="1"/>
</dbReference>
<dbReference type="PANTHER" id="PTHR46278:SF4">
    <property type="entry name" value="ASPARTATE-SEMIALDEHYDE DEHYDROGENASE"/>
    <property type="match status" value="1"/>
</dbReference>
<evidence type="ECO:0000256" key="16">
    <source>
        <dbReference type="NCBIfam" id="TIGR01745"/>
    </source>
</evidence>
<dbReference type="InterPro" id="IPR000319">
    <property type="entry name" value="Asp-semialdehyde_DH_CS"/>
</dbReference>
<dbReference type="CDD" id="cd02314">
    <property type="entry name" value="VcASADH1_like_N"/>
    <property type="match status" value="1"/>
</dbReference>
<keyword evidence="14" id="KW-0486">Methionine biosynthesis</keyword>
<comment type="pathway">
    <text evidence="3">Amino-acid biosynthesis; L-lysine biosynthesis via DAP pathway; (S)-tetrahydrodipicolinate from L-aspartate: step 2/4.</text>
</comment>
<dbReference type="InterPro" id="IPR011534">
    <property type="entry name" value="Asp_ADH_gamma-type"/>
</dbReference>
<dbReference type="RefSeq" id="WP_407068568.1">
    <property type="nucleotide sequence ID" value="NZ_JBJJXE010000001.1"/>
</dbReference>
<evidence type="ECO:0000256" key="4">
    <source>
        <dbReference type="ARBA" id="ARBA00005097"/>
    </source>
</evidence>
<comment type="function">
    <text evidence="1">Catalyzes the NADPH-dependent formation of L-aspartate-semialdehyde (L-ASA) by the reductive dephosphorylation of L-aspartyl-4-phosphate.</text>
</comment>
<gene>
    <name evidence="18" type="primary">asd</name>
    <name evidence="18" type="ORF">ACJHVH_00700</name>
</gene>
<name>A0ABW8U9D3_9GAMM</name>
<dbReference type="InterPro" id="IPR012280">
    <property type="entry name" value="Semialdhyde_DH_dimer_dom"/>
</dbReference>
<evidence type="ECO:0000256" key="1">
    <source>
        <dbReference type="ARBA" id="ARBA00002492"/>
    </source>
</evidence>
<evidence type="ECO:0000256" key="13">
    <source>
        <dbReference type="ARBA" id="ARBA00023154"/>
    </source>
</evidence>
<evidence type="ECO:0000256" key="6">
    <source>
        <dbReference type="ARBA" id="ARBA00011738"/>
    </source>
</evidence>
<comment type="subunit">
    <text evidence="6">Homodimer.</text>
</comment>
<keyword evidence="10" id="KW-0521">NADP</keyword>
<keyword evidence="9" id="KW-0791">Threonine biosynthesis</keyword>
<dbReference type="SMART" id="SM00859">
    <property type="entry name" value="Semialdhyde_dh"/>
    <property type="match status" value="1"/>
</dbReference>